<accession>A0A927HDM0</accession>
<evidence type="ECO:0000313" key="3">
    <source>
        <dbReference type="Proteomes" id="UP000635142"/>
    </source>
</evidence>
<evidence type="ECO:0000313" key="2">
    <source>
        <dbReference type="EMBL" id="MBD3662439.1"/>
    </source>
</evidence>
<reference evidence="2" key="1">
    <citation type="submission" date="2020-08" db="EMBL/GenBank/DDBJ databases">
        <title>Sulfitobacter aestuariivivens sp. nov., isolated from a tidal flat.</title>
        <authorList>
            <person name="Park S."/>
            <person name="Yoon J.-H."/>
        </authorList>
    </citation>
    <scope>NUCLEOTIDE SEQUENCE</scope>
    <source>
        <strain evidence="2">TSTF-M16</strain>
    </source>
</reference>
<evidence type="ECO:0000256" key="1">
    <source>
        <dbReference type="SAM" id="Phobius"/>
    </source>
</evidence>
<name>A0A927HDM0_9RHOB</name>
<keyword evidence="1" id="KW-0472">Membrane</keyword>
<comment type="caution">
    <text evidence="2">The sequence shown here is derived from an EMBL/GenBank/DDBJ whole genome shotgun (WGS) entry which is preliminary data.</text>
</comment>
<dbReference type="EMBL" id="JACTAG010000001">
    <property type="protein sequence ID" value="MBD3662439.1"/>
    <property type="molecule type" value="Genomic_DNA"/>
</dbReference>
<dbReference type="RefSeq" id="WP_191073476.1">
    <property type="nucleotide sequence ID" value="NZ_JACTAG010000001.1"/>
</dbReference>
<protein>
    <submittedName>
        <fullName evidence="2">Uncharacterized protein</fullName>
    </submittedName>
</protein>
<gene>
    <name evidence="2" type="ORF">H9Q16_00735</name>
</gene>
<sequence length="53" mass="5244">MSEETFQSGRGSQRGIIIAVVALAIFVIGVAMLGNGSTPDDAATATGSATSTD</sequence>
<keyword evidence="1" id="KW-0812">Transmembrane</keyword>
<keyword evidence="3" id="KW-1185">Reference proteome</keyword>
<organism evidence="2 3">
    <name type="scientific">Sulfitobacter aestuariivivens</name>
    <dbReference type="NCBI Taxonomy" id="2766981"/>
    <lineage>
        <taxon>Bacteria</taxon>
        <taxon>Pseudomonadati</taxon>
        <taxon>Pseudomonadota</taxon>
        <taxon>Alphaproteobacteria</taxon>
        <taxon>Rhodobacterales</taxon>
        <taxon>Roseobacteraceae</taxon>
        <taxon>Sulfitobacter</taxon>
    </lineage>
</organism>
<dbReference type="AlphaFoldDB" id="A0A927HDM0"/>
<proteinExistence type="predicted"/>
<keyword evidence="1" id="KW-1133">Transmembrane helix</keyword>
<feature type="transmembrane region" description="Helical" evidence="1">
    <location>
        <begin position="16"/>
        <end position="34"/>
    </location>
</feature>
<dbReference type="Proteomes" id="UP000635142">
    <property type="component" value="Unassembled WGS sequence"/>
</dbReference>